<accession>A0A0C2BZJ0</accession>
<evidence type="ECO:0000313" key="2">
    <source>
        <dbReference type="Proteomes" id="UP000054047"/>
    </source>
</evidence>
<dbReference type="EMBL" id="KN792626">
    <property type="protein sequence ID" value="KIH42792.1"/>
    <property type="molecule type" value="Genomic_DNA"/>
</dbReference>
<gene>
    <name evidence="1" type="ORF">ANCDUO_27219</name>
</gene>
<dbReference type="OrthoDB" id="5896886at2759"/>
<protein>
    <submittedName>
        <fullName evidence="1">Uncharacterized protein</fullName>
    </submittedName>
</protein>
<proteinExistence type="predicted"/>
<reference evidence="1 2" key="1">
    <citation type="submission" date="2013-12" db="EMBL/GenBank/DDBJ databases">
        <title>Draft genome of the parsitic nematode Ancylostoma duodenale.</title>
        <authorList>
            <person name="Mitreva M."/>
        </authorList>
    </citation>
    <scope>NUCLEOTIDE SEQUENCE [LARGE SCALE GENOMIC DNA]</scope>
    <source>
        <strain evidence="1 2">Zhejiang</strain>
    </source>
</reference>
<keyword evidence="2" id="KW-1185">Reference proteome</keyword>
<name>A0A0C2BZJ0_9BILA</name>
<sequence length="114" mass="12691">MRLSTSIAKVALRGTKVGVVAGPRGEKAWEQNRIDAREMIEWAKNGAMTMSRNVIDKIPMLESVSEPCHSVGKHCRATSEDPYPHLVVKDFLESLWNCVKGDISLDDLKPARKS</sequence>
<evidence type="ECO:0000313" key="1">
    <source>
        <dbReference type="EMBL" id="KIH42792.1"/>
    </source>
</evidence>
<dbReference type="AlphaFoldDB" id="A0A0C2BZJ0"/>
<dbReference type="Proteomes" id="UP000054047">
    <property type="component" value="Unassembled WGS sequence"/>
</dbReference>
<organism evidence="1 2">
    <name type="scientific">Ancylostoma duodenale</name>
    <dbReference type="NCBI Taxonomy" id="51022"/>
    <lineage>
        <taxon>Eukaryota</taxon>
        <taxon>Metazoa</taxon>
        <taxon>Ecdysozoa</taxon>
        <taxon>Nematoda</taxon>
        <taxon>Chromadorea</taxon>
        <taxon>Rhabditida</taxon>
        <taxon>Rhabditina</taxon>
        <taxon>Rhabditomorpha</taxon>
        <taxon>Strongyloidea</taxon>
        <taxon>Ancylostomatidae</taxon>
        <taxon>Ancylostomatinae</taxon>
        <taxon>Ancylostoma</taxon>
    </lineage>
</organism>